<reference evidence="2" key="1">
    <citation type="submission" date="2020-05" db="UniProtKB">
        <authorList>
            <consortium name="EnsemblMetazoa"/>
        </authorList>
    </citation>
    <scope>IDENTIFICATION</scope>
    <source>
        <strain evidence="2">USDA</strain>
    </source>
</reference>
<name>A0A1I8P672_STOCA</name>
<dbReference type="InterPro" id="IPR043502">
    <property type="entry name" value="DNA/RNA_pol_sf"/>
</dbReference>
<dbReference type="STRING" id="35570.A0A1I8P672"/>
<dbReference type="GO" id="GO:0071897">
    <property type="term" value="P:DNA biosynthetic process"/>
    <property type="evidence" value="ECO:0007669"/>
    <property type="project" value="UniProtKB-ARBA"/>
</dbReference>
<dbReference type="PANTHER" id="PTHR47331">
    <property type="entry name" value="PHD-TYPE DOMAIN-CONTAINING PROTEIN"/>
    <property type="match status" value="1"/>
</dbReference>
<dbReference type="SUPFAM" id="SSF56672">
    <property type="entry name" value="DNA/RNA polymerases"/>
    <property type="match status" value="1"/>
</dbReference>
<dbReference type="OrthoDB" id="8052801at2759"/>
<evidence type="ECO:0000313" key="3">
    <source>
        <dbReference type="Proteomes" id="UP000095300"/>
    </source>
</evidence>
<dbReference type="Proteomes" id="UP000095300">
    <property type="component" value="Unassembled WGS sequence"/>
</dbReference>
<organism evidence="2 3">
    <name type="scientific">Stomoxys calcitrans</name>
    <name type="common">Stable fly</name>
    <name type="synonym">Conops calcitrans</name>
    <dbReference type="NCBI Taxonomy" id="35570"/>
    <lineage>
        <taxon>Eukaryota</taxon>
        <taxon>Metazoa</taxon>
        <taxon>Ecdysozoa</taxon>
        <taxon>Arthropoda</taxon>
        <taxon>Hexapoda</taxon>
        <taxon>Insecta</taxon>
        <taxon>Pterygota</taxon>
        <taxon>Neoptera</taxon>
        <taxon>Endopterygota</taxon>
        <taxon>Diptera</taxon>
        <taxon>Brachycera</taxon>
        <taxon>Muscomorpha</taxon>
        <taxon>Muscoidea</taxon>
        <taxon>Muscidae</taxon>
        <taxon>Stomoxys</taxon>
    </lineage>
</organism>
<evidence type="ECO:0008006" key="4">
    <source>
        <dbReference type="Google" id="ProtNLM"/>
    </source>
</evidence>
<sequence>MDVMIFGATCAPSISQYVKNYNADKFLEEFPLAAKAIKQNHYVDDLLCSIDTAEEAIKLVKDVCFVHRQAGFNIRNWVSNSREVRNAFASTLSEKVKCINFKAENSVEKVLGVFWEHDEDVITFKIASWLLEGELLSTKKAPTKREMLRLVMSIYDPLGLIGHIVMFVKVLMQEVWRSKSGWDEPIHHELAAKWSHWLRILPDIENLKIERCYLKTFHNYEGVNVQLHTFVDASKDGYAAVCYLRLKKNADVVCSLVTAKTRVAPIKITSVPRLELMAALIGARLAKFVLDNHEIGISKKYFWSDSKTVLSWINSDHRKYNQFVAFRVTEILELSSISDWNWVPSRENVADDATKWSKIPNFSDSSRWFHGPAFLFQPEEMWPQKTGFSVVHVQRFAFARITNEATTSLEQQQQQLATNASVCHRNGRASAAAPTHLQPPSLCGQLARPTLG</sequence>
<evidence type="ECO:0000256" key="1">
    <source>
        <dbReference type="SAM" id="MobiDB-lite"/>
    </source>
</evidence>
<dbReference type="InterPro" id="IPR008042">
    <property type="entry name" value="Retrotrans_Pao"/>
</dbReference>
<protein>
    <recommendedName>
        <fullName evidence="4">Reverse transcriptase domain-containing protein</fullName>
    </recommendedName>
</protein>
<gene>
    <name evidence="2" type="primary">106084426</name>
</gene>
<dbReference type="Pfam" id="PF05380">
    <property type="entry name" value="Peptidase_A17"/>
    <property type="match status" value="1"/>
</dbReference>
<evidence type="ECO:0000313" key="2">
    <source>
        <dbReference type="EnsemblMetazoa" id="SCAU005189-PA"/>
    </source>
</evidence>
<dbReference type="EnsemblMetazoa" id="SCAU005189-RA">
    <property type="protein sequence ID" value="SCAU005189-PA"/>
    <property type="gene ID" value="SCAU005189"/>
</dbReference>
<feature type="region of interest" description="Disordered" evidence="1">
    <location>
        <begin position="430"/>
        <end position="452"/>
    </location>
</feature>
<dbReference type="AlphaFoldDB" id="A0A1I8P672"/>
<dbReference type="VEuPathDB" id="VectorBase:SCAU005189"/>
<accession>A0A1I8P672</accession>
<keyword evidence="3" id="KW-1185">Reference proteome</keyword>
<proteinExistence type="predicted"/>